<name>A0AAV5V357_9BILA</name>
<evidence type="ECO:0000313" key="3">
    <source>
        <dbReference type="Proteomes" id="UP001432322"/>
    </source>
</evidence>
<dbReference type="AlphaFoldDB" id="A0AAV5V357"/>
<proteinExistence type="predicted"/>
<keyword evidence="3" id="KW-1185">Reference proteome</keyword>
<comment type="caution">
    <text evidence="2">The sequence shown here is derived from an EMBL/GenBank/DDBJ whole genome shotgun (WGS) entry which is preliminary data.</text>
</comment>
<dbReference type="Proteomes" id="UP001432322">
    <property type="component" value="Unassembled WGS sequence"/>
</dbReference>
<dbReference type="EMBL" id="BTSY01000002">
    <property type="protein sequence ID" value="GMT14017.1"/>
    <property type="molecule type" value="Genomic_DNA"/>
</dbReference>
<organism evidence="2 3">
    <name type="scientific">Pristionchus fissidentatus</name>
    <dbReference type="NCBI Taxonomy" id="1538716"/>
    <lineage>
        <taxon>Eukaryota</taxon>
        <taxon>Metazoa</taxon>
        <taxon>Ecdysozoa</taxon>
        <taxon>Nematoda</taxon>
        <taxon>Chromadorea</taxon>
        <taxon>Rhabditida</taxon>
        <taxon>Rhabditina</taxon>
        <taxon>Diplogasteromorpha</taxon>
        <taxon>Diplogasteroidea</taxon>
        <taxon>Neodiplogasteridae</taxon>
        <taxon>Pristionchus</taxon>
    </lineage>
</organism>
<protein>
    <submittedName>
        <fullName evidence="2">Uncharacterized protein</fullName>
    </submittedName>
</protein>
<evidence type="ECO:0000313" key="2">
    <source>
        <dbReference type="EMBL" id="GMT14017.1"/>
    </source>
</evidence>
<feature type="non-terminal residue" evidence="2">
    <location>
        <position position="139"/>
    </location>
</feature>
<evidence type="ECO:0000256" key="1">
    <source>
        <dbReference type="SAM" id="SignalP"/>
    </source>
</evidence>
<keyword evidence="1" id="KW-0732">Signal</keyword>
<feature type="chain" id="PRO_5043506978" evidence="1">
    <location>
        <begin position="17"/>
        <end position="139"/>
    </location>
</feature>
<accession>A0AAV5V357</accession>
<reference evidence="2" key="1">
    <citation type="submission" date="2023-10" db="EMBL/GenBank/DDBJ databases">
        <title>Genome assembly of Pristionchus species.</title>
        <authorList>
            <person name="Yoshida K."/>
            <person name="Sommer R.J."/>
        </authorList>
    </citation>
    <scope>NUCLEOTIDE SEQUENCE</scope>
    <source>
        <strain evidence="2">RS5133</strain>
    </source>
</reference>
<gene>
    <name evidence="2" type="ORF">PFISCL1PPCAC_5314</name>
</gene>
<feature type="non-terminal residue" evidence="2">
    <location>
        <position position="1"/>
    </location>
</feature>
<feature type="signal peptide" evidence="1">
    <location>
        <begin position="1"/>
        <end position="16"/>
    </location>
</feature>
<sequence length="139" mass="16256">LRYIVFLLFALSFVDAQTSAELNATFRATDLLPQLAKLFRKYHPLYVPSDEKEYNLTMELENYARNPDKGDYPILRHLRKEIFEQIIITATGQTEEGKEFVEYVLKMLKNEPILDADSAKMIQNIVTVYTKGKEQYEKL</sequence>